<accession>A0AAW9Q0B5</accession>
<gene>
    <name evidence="1" type="ORF">V2H45_14955</name>
</gene>
<evidence type="ECO:0000313" key="2">
    <source>
        <dbReference type="Proteomes" id="UP001333818"/>
    </source>
</evidence>
<dbReference type="RefSeq" id="WP_330484469.1">
    <property type="nucleotide sequence ID" value="NZ_JAZBJZ010000062.1"/>
</dbReference>
<evidence type="ECO:0000313" key="1">
    <source>
        <dbReference type="EMBL" id="MEE3718038.1"/>
    </source>
</evidence>
<sequence length="56" mass="6594">MSKVRFPHRFFQLSITTLDRFLEMVKQTKVKALVKTNPQKLGAYWGKSINLRWIAA</sequence>
<name>A0AAW9Q0B5_9CYAN</name>
<reference evidence="1" key="1">
    <citation type="submission" date="2024-01" db="EMBL/GenBank/DDBJ databases">
        <title>Bank of Algae and Cyanobacteria of the Azores (BACA) strain genomes.</title>
        <authorList>
            <person name="Luz R."/>
            <person name="Cordeiro R."/>
            <person name="Fonseca A."/>
            <person name="Goncalves V."/>
        </authorList>
    </citation>
    <scope>NUCLEOTIDE SEQUENCE</scope>
    <source>
        <strain evidence="1">BACA0141</strain>
    </source>
</reference>
<protein>
    <submittedName>
        <fullName evidence="1">Uncharacterized protein</fullName>
    </submittedName>
</protein>
<comment type="caution">
    <text evidence="1">The sequence shown here is derived from an EMBL/GenBank/DDBJ whole genome shotgun (WGS) entry which is preliminary data.</text>
</comment>
<keyword evidence="2" id="KW-1185">Reference proteome</keyword>
<dbReference type="EMBL" id="JAZBJZ010000062">
    <property type="protein sequence ID" value="MEE3718038.1"/>
    <property type="molecule type" value="Genomic_DNA"/>
</dbReference>
<dbReference type="AlphaFoldDB" id="A0AAW9Q0B5"/>
<proteinExistence type="predicted"/>
<organism evidence="1 2">
    <name type="scientific">Tumidithrix elongata BACA0141</name>
    <dbReference type="NCBI Taxonomy" id="2716417"/>
    <lineage>
        <taxon>Bacteria</taxon>
        <taxon>Bacillati</taxon>
        <taxon>Cyanobacteriota</taxon>
        <taxon>Cyanophyceae</taxon>
        <taxon>Pseudanabaenales</taxon>
        <taxon>Pseudanabaenaceae</taxon>
        <taxon>Tumidithrix</taxon>
        <taxon>Tumidithrix elongata</taxon>
    </lineage>
</organism>
<dbReference type="Proteomes" id="UP001333818">
    <property type="component" value="Unassembled WGS sequence"/>
</dbReference>